<feature type="region of interest" description="Disordered" evidence="1">
    <location>
        <begin position="175"/>
        <end position="454"/>
    </location>
</feature>
<feature type="compositionally biased region" description="Low complexity" evidence="1">
    <location>
        <begin position="266"/>
        <end position="277"/>
    </location>
</feature>
<evidence type="ECO:0000313" key="2">
    <source>
        <dbReference type="EMBL" id="RYP02686.1"/>
    </source>
</evidence>
<feature type="compositionally biased region" description="Polar residues" evidence="1">
    <location>
        <begin position="255"/>
        <end position="265"/>
    </location>
</feature>
<dbReference type="Proteomes" id="UP000293360">
    <property type="component" value="Unassembled WGS sequence"/>
</dbReference>
<keyword evidence="3" id="KW-1185">Reference proteome</keyword>
<feature type="region of interest" description="Disordered" evidence="1">
    <location>
        <begin position="466"/>
        <end position="554"/>
    </location>
</feature>
<feature type="compositionally biased region" description="Polar residues" evidence="1">
    <location>
        <begin position="135"/>
        <end position="146"/>
    </location>
</feature>
<comment type="caution">
    <text evidence="2">The sequence shown here is derived from an EMBL/GenBank/DDBJ whole genome shotgun (WGS) entry which is preliminary data.</text>
</comment>
<feature type="compositionally biased region" description="Polar residues" evidence="1">
    <location>
        <begin position="51"/>
        <end position="63"/>
    </location>
</feature>
<protein>
    <recommendedName>
        <fullName evidence="4">Cell wall proline rich protein</fullName>
    </recommendedName>
</protein>
<feature type="compositionally biased region" description="Basic residues" evidence="1">
    <location>
        <begin position="306"/>
        <end position="315"/>
    </location>
</feature>
<feature type="compositionally biased region" description="Polar residues" evidence="1">
    <location>
        <begin position="99"/>
        <end position="114"/>
    </location>
</feature>
<feature type="compositionally biased region" description="Basic residues" evidence="1">
    <location>
        <begin position="326"/>
        <end position="339"/>
    </location>
</feature>
<reference evidence="2 3" key="1">
    <citation type="submission" date="2018-06" db="EMBL/GenBank/DDBJ databases">
        <title>Complete Genomes of Monosporascus.</title>
        <authorList>
            <person name="Robinson A.J."/>
            <person name="Natvig D.O."/>
        </authorList>
    </citation>
    <scope>NUCLEOTIDE SEQUENCE [LARGE SCALE GENOMIC DNA]</scope>
    <source>
        <strain evidence="2 3">CBS 110550</strain>
    </source>
</reference>
<dbReference type="AlphaFoldDB" id="A0A4Q4T883"/>
<organism evidence="2 3">
    <name type="scientific">Monosporascus ibericus</name>
    <dbReference type="NCBI Taxonomy" id="155417"/>
    <lineage>
        <taxon>Eukaryota</taxon>
        <taxon>Fungi</taxon>
        <taxon>Dikarya</taxon>
        <taxon>Ascomycota</taxon>
        <taxon>Pezizomycotina</taxon>
        <taxon>Sordariomycetes</taxon>
        <taxon>Xylariomycetidae</taxon>
        <taxon>Xylariales</taxon>
        <taxon>Xylariales incertae sedis</taxon>
        <taxon>Monosporascus</taxon>
    </lineage>
</organism>
<feature type="compositionally biased region" description="Low complexity" evidence="1">
    <location>
        <begin position="633"/>
        <end position="647"/>
    </location>
</feature>
<proteinExistence type="predicted"/>
<evidence type="ECO:0000256" key="1">
    <source>
        <dbReference type="SAM" id="MobiDB-lite"/>
    </source>
</evidence>
<feature type="compositionally biased region" description="Low complexity" evidence="1">
    <location>
        <begin position="494"/>
        <end position="504"/>
    </location>
</feature>
<feature type="region of interest" description="Disordered" evidence="1">
    <location>
        <begin position="1"/>
        <end position="158"/>
    </location>
</feature>
<feature type="compositionally biased region" description="Polar residues" evidence="1">
    <location>
        <begin position="1"/>
        <end position="14"/>
    </location>
</feature>
<feature type="compositionally biased region" description="Low complexity" evidence="1">
    <location>
        <begin position="367"/>
        <end position="378"/>
    </location>
</feature>
<name>A0A4Q4T883_9PEZI</name>
<feature type="compositionally biased region" description="Acidic residues" evidence="1">
    <location>
        <begin position="352"/>
        <end position="361"/>
    </location>
</feature>
<accession>A0A4Q4T883</accession>
<feature type="compositionally biased region" description="Polar residues" evidence="1">
    <location>
        <begin position="505"/>
        <end position="524"/>
    </location>
</feature>
<evidence type="ECO:0008006" key="4">
    <source>
        <dbReference type="Google" id="ProtNLM"/>
    </source>
</evidence>
<feature type="compositionally biased region" description="Basic residues" evidence="1">
    <location>
        <begin position="23"/>
        <end position="33"/>
    </location>
</feature>
<dbReference type="EMBL" id="QJNU01000304">
    <property type="protein sequence ID" value="RYP02686.1"/>
    <property type="molecule type" value="Genomic_DNA"/>
</dbReference>
<feature type="compositionally biased region" description="Polar residues" evidence="1">
    <location>
        <begin position="180"/>
        <end position="191"/>
    </location>
</feature>
<dbReference type="OrthoDB" id="5406427at2759"/>
<feature type="compositionally biased region" description="Acidic residues" evidence="1">
    <location>
        <begin position="481"/>
        <end position="493"/>
    </location>
</feature>
<evidence type="ECO:0000313" key="3">
    <source>
        <dbReference type="Proteomes" id="UP000293360"/>
    </source>
</evidence>
<sequence length="792" mass="84994">MGASPTKSEGSVPSPTLAPVNPSRRRGHAHRRSAAISSHDLSTILKPPSPTIQRGNSAPTSPTDFDGKAQTIPAITLDSVQSEGEAELKDEVNVPRVVVQTSDPTTPETNTESRPATRARVGFSDTLEFIPRPLSQVSTDTGSTATVRPGHSASGSISSMVSVTNSTVADHEVAARFDSSPFNRQSDSRPSTAGAILEHTLTSHMPEEEPQSPRRRNSIPLLINFPQAKPGSSANPSPTKTPKRWTFFGLEPFASSGSPTKSRPLSSHSTGTGSRTSVLPKSSSEQDPDPNANGLEPQSASGNLTVKKKKQKRVKTWAGSILTRTAKSRSRKKAIRRRSSTPTLPRPKTGEELGDNDEESFGEAIGTPTPTVTVTEPPSDYSSATEVRPAPDDDAAFPMIDLDAALGPFNTPSARDSQWEAAQKSGTSPRRQLHSAAGMRNFTGPGMHYHRRAESAPALAPFEAGRFGIPRFGSSSTMADVFEEDEEDEDEGGEAPSESSGTESPNGSTDMTSKDNQSQDSETMPIQERDIGVAVSKDAYPTNLAERKDSDSSLDIRLPVMKMRSDNPVNVLRGYDFAAEDNKTRSYDSDANVCGFPDALDSPAPSPRCLVGNKAGAAAEPTAMNLPGPSFAPSSPYSPSYSSSYPSPRTPVSCDAQRISTAASSVADENNFQSLLMGEPGPEVVRMSFDVPSLTSTNSTMTRDSIFMPPVHPRDIPFNDQRPASFTATAFGRRRSSLAGLSRLISSAHGERSKLNVEVSCDDEPEKKPRARKAKRFSRIMQFWKPKESKHS</sequence>
<dbReference type="STRING" id="155417.A0A4Q4T883"/>
<feature type="region of interest" description="Disordered" evidence="1">
    <location>
        <begin position="630"/>
        <end position="653"/>
    </location>
</feature>
<gene>
    <name evidence="2" type="ORF">DL764_005676</name>
</gene>
<feature type="compositionally biased region" description="Polar residues" evidence="1">
    <location>
        <begin position="230"/>
        <end position="240"/>
    </location>
</feature>